<dbReference type="GeneID" id="63918106"/>
<dbReference type="HOGENOM" id="CLU_997424_0_0_1"/>
<sequence length="283" mass="33114">MSLINLPLEIRLLVYDFLLYDALSDNICIIYRGCKRESDNQIFFETFRARKNIPFHAMIKPQIWHIDICNLLNLAATCHQLRSELLFLAWSNADICINLKNKEPETLMGYAEFIFNNRLSKICCDFIRTLQINVLEVTWEPRHTRAIAEIIHRCLPRLGKLTVHVIREWNSVDSDRPQKALCALGTLEPRIAVELRTEFIRPFLFMSVGQQLSDTQIRARQQKRARADAAHLEAIRSVGQRRRRTKMAREQKDEVLDILQDTVDIRSQSMSSKRSETDLQQQH</sequence>
<dbReference type="RefSeq" id="XP_040879531.1">
    <property type="nucleotide sequence ID" value="XM_041024733.1"/>
</dbReference>
<evidence type="ECO:0000313" key="2">
    <source>
        <dbReference type="Proteomes" id="UP000030672"/>
    </source>
</evidence>
<proteinExistence type="predicted"/>
<dbReference type="EMBL" id="KL584834">
    <property type="protein sequence ID" value="KEQ62508.1"/>
    <property type="molecule type" value="Genomic_DNA"/>
</dbReference>
<keyword evidence="2" id="KW-1185">Reference proteome</keyword>
<evidence type="ECO:0000313" key="1">
    <source>
        <dbReference type="EMBL" id="KEQ62508.1"/>
    </source>
</evidence>
<gene>
    <name evidence="1" type="ORF">M437DRAFT_66370</name>
</gene>
<protein>
    <recommendedName>
        <fullName evidence="3">F-box domain-containing protein</fullName>
    </recommendedName>
</protein>
<reference evidence="1 2" key="1">
    <citation type="journal article" date="2014" name="BMC Genomics">
        <title>Genome sequencing of four Aureobasidium pullulans varieties: biotechnological potential, stress tolerance, and description of new species.</title>
        <authorList>
            <person name="Gostin Ar C."/>
            <person name="Ohm R.A."/>
            <person name="Kogej T."/>
            <person name="Sonjak S."/>
            <person name="Turk M."/>
            <person name="Zajc J."/>
            <person name="Zalar P."/>
            <person name="Grube M."/>
            <person name="Sun H."/>
            <person name="Han J."/>
            <person name="Sharma A."/>
            <person name="Chiniquy J."/>
            <person name="Ngan C.Y."/>
            <person name="Lipzen A."/>
            <person name="Barry K."/>
            <person name="Grigoriev I.V."/>
            <person name="Gunde-Cimerman N."/>
        </authorList>
    </citation>
    <scope>NUCLEOTIDE SEQUENCE [LARGE SCALE GENOMIC DNA]</scope>
    <source>
        <strain evidence="1 2">CBS 110374</strain>
    </source>
</reference>
<accession>A0A074VPS3</accession>
<name>A0A074VPS3_AURM1</name>
<evidence type="ECO:0008006" key="3">
    <source>
        <dbReference type="Google" id="ProtNLM"/>
    </source>
</evidence>
<dbReference type="Proteomes" id="UP000030672">
    <property type="component" value="Unassembled WGS sequence"/>
</dbReference>
<organism evidence="1 2">
    <name type="scientific">Aureobasidium melanogenum (strain CBS 110374)</name>
    <name type="common">Aureobasidium pullulans var. melanogenum</name>
    <dbReference type="NCBI Taxonomy" id="1043003"/>
    <lineage>
        <taxon>Eukaryota</taxon>
        <taxon>Fungi</taxon>
        <taxon>Dikarya</taxon>
        <taxon>Ascomycota</taxon>
        <taxon>Pezizomycotina</taxon>
        <taxon>Dothideomycetes</taxon>
        <taxon>Dothideomycetidae</taxon>
        <taxon>Dothideales</taxon>
        <taxon>Saccotheciaceae</taxon>
        <taxon>Aureobasidium</taxon>
    </lineage>
</organism>
<dbReference type="AlphaFoldDB" id="A0A074VPS3"/>